<proteinExistence type="predicted"/>
<evidence type="ECO:0000313" key="3">
    <source>
        <dbReference type="EMBL" id="QQM67449.1"/>
    </source>
</evidence>
<keyword evidence="1" id="KW-0812">Transmembrane</keyword>
<evidence type="ECO:0000259" key="2">
    <source>
        <dbReference type="Pfam" id="PF04235"/>
    </source>
</evidence>
<organism evidence="3 4">
    <name type="scientific">Actinomyces weissii</name>
    <dbReference type="NCBI Taxonomy" id="675090"/>
    <lineage>
        <taxon>Bacteria</taxon>
        <taxon>Bacillati</taxon>
        <taxon>Actinomycetota</taxon>
        <taxon>Actinomycetes</taxon>
        <taxon>Actinomycetales</taxon>
        <taxon>Actinomycetaceae</taxon>
        <taxon>Actinomyces</taxon>
    </lineage>
</organism>
<dbReference type="PANTHER" id="PTHR30590">
    <property type="entry name" value="INNER MEMBRANE PROTEIN"/>
    <property type="match status" value="1"/>
</dbReference>
<feature type="transmembrane region" description="Helical" evidence="1">
    <location>
        <begin position="405"/>
        <end position="425"/>
    </location>
</feature>
<name>A0A7T7M9L3_9ACTO</name>
<dbReference type="InterPro" id="IPR052529">
    <property type="entry name" value="Bact_Transport_Assoc"/>
</dbReference>
<feature type="domain" description="DUF418" evidence="2">
    <location>
        <begin position="310"/>
        <end position="472"/>
    </location>
</feature>
<feature type="transmembrane region" description="Helical" evidence="1">
    <location>
        <begin position="285"/>
        <end position="308"/>
    </location>
</feature>
<dbReference type="Proteomes" id="UP000595895">
    <property type="component" value="Chromosome"/>
</dbReference>
<feature type="transmembrane region" description="Helical" evidence="1">
    <location>
        <begin position="329"/>
        <end position="351"/>
    </location>
</feature>
<reference evidence="3 4" key="1">
    <citation type="submission" date="2020-12" db="EMBL/GenBank/DDBJ databases">
        <authorList>
            <person name="Zhou J."/>
        </authorList>
    </citation>
    <scope>NUCLEOTIDE SEQUENCE [LARGE SCALE GENOMIC DNA]</scope>
    <source>
        <strain evidence="3 4">CCUG 61299</strain>
    </source>
</reference>
<accession>A0A7T7M9L3</accession>
<evidence type="ECO:0000256" key="1">
    <source>
        <dbReference type="SAM" id="Phobius"/>
    </source>
</evidence>
<protein>
    <submittedName>
        <fullName evidence="3">DUF418 domain-containing protein</fullName>
    </submittedName>
</protein>
<dbReference type="InterPro" id="IPR007349">
    <property type="entry name" value="DUF418"/>
</dbReference>
<dbReference type="EMBL" id="CP066802">
    <property type="protein sequence ID" value="QQM67449.1"/>
    <property type="molecule type" value="Genomic_DNA"/>
</dbReference>
<sequence length="478" mass="50562">MVNGPAVAVPSLPATAWAPPSSPDLEAPADRQQAPAAYARRIATTRRAFSASLWGSAPARSQNRFASFTSATATRYPGPDVARGFMLLLIALANVPFWMLLLPRNPAPSGLDQAWLLLRGALVDSRSYPLFALLFGFGLATISRRRVEAKVQLAAVALPRNLDGALRAQRLEQAQAAGVVEARRLLRRRGWWMLLFGLVHGAMFPGEIIGTYSLLAVLLAGVVAARRWRLMLAASTVVVLLNLGVFLQMGWVLQDPAGTALTAAGAVSAQLTLSPLALLQNLGQWAVGTVLTLLMSLALPAACLGVRLAESSLLRRPDLHRRALVTGGLLALSVGAVGSLPFTLLLSGHFLPTWLGVLAPVVNGLTGFLGAVGWLSLLVAWAGPATEAPLRGARWLLAAVGRRSMTAYVGQTLVFLGVFSAWLALGVQGVSAVLAAVVAVGAWVVLALLCALMERSGWRRGPLEVLLRRAVAVSARRP</sequence>
<feature type="transmembrane region" description="Helical" evidence="1">
    <location>
        <begin position="230"/>
        <end position="253"/>
    </location>
</feature>
<keyword evidence="1" id="KW-1133">Transmembrane helix</keyword>
<dbReference type="PANTHER" id="PTHR30590:SF2">
    <property type="entry name" value="INNER MEMBRANE PROTEIN"/>
    <property type="match status" value="1"/>
</dbReference>
<dbReference type="Pfam" id="PF04235">
    <property type="entry name" value="DUF418"/>
    <property type="match status" value="1"/>
</dbReference>
<feature type="transmembrane region" description="Helical" evidence="1">
    <location>
        <begin position="85"/>
        <end position="105"/>
    </location>
</feature>
<gene>
    <name evidence="3" type="ORF">JG540_00610</name>
</gene>
<feature type="transmembrane region" description="Helical" evidence="1">
    <location>
        <begin position="357"/>
        <end position="384"/>
    </location>
</feature>
<dbReference type="KEGG" id="awe:JG540_00610"/>
<dbReference type="AlphaFoldDB" id="A0A7T7M9L3"/>
<feature type="transmembrane region" description="Helical" evidence="1">
    <location>
        <begin position="191"/>
        <end position="224"/>
    </location>
</feature>
<keyword evidence="1" id="KW-0472">Membrane</keyword>
<feature type="transmembrane region" description="Helical" evidence="1">
    <location>
        <begin position="431"/>
        <end position="452"/>
    </location>
</feature>
<keyword evidence="4" id="KW-1185">Reference proteome</keyword>
<evidence type="ECO:0000313" key="4">
    <source>
        <dbReference type="Proteomes" id="UP000595895"/>
    </source>
</evidence>